<dbReference type="Proteomes" id="UP001299876">
    <property type="component" value="Unassembled WGS sequence"/>
</dbReference>
<proteinExistence type="predicted"/>
<gene>
    <name evidence="1" type="ORF">L9059_12800</name>
</gene>
<dbReference type="RefSeq" id="WP_247291339.1">
    <property type="nucleotide sequence ID" value="NZ_JAKNRW010000008.1"/>
</dbReference>
<evidence type="ECO:0000313" key="1">
    <source>
        <dbReference type="EMBL" id="MCK1791047.1"/>
    </source>
</evidence>
<dbReference type="EMBL" id="JAKNRW010000008">
    <property type="protein sequence ID" value="MCK1791047.1"/>
    <property type="molecule type" value="Genomic_DNA"/>
</dbReference>
<keyword evidence="2" id="KW-1185">Reference proteome</keyword>
<sequence>MGIVKISEGMHENLRVASDALSRSINAQAEHWMRIGMLAELHPNLDHRDICRLLVRAELAGGLDLNQLCDLAQNAQGLQLAAASGAGK</sequence>
<accession>A0ABT0EZ70</accession>
<evidence type="ECO:0000313" key="2">
    <source>
        <dbReference type="Proteomes" id="UP001299876"/>
    </source>
</evidence>
<dbReference type="Pfam" id="PF11903">
    <property type="entry name" value="ParD_like"/>
    <property type="match status" value="1"/>
</dbReference>
<protein>
    <submittedName>
        <fullName evidence="1">ParD-like family protein</fullName>
    </submittedName>
</protein>
<name>A0ABT0EZ70_9PSED</name>
<organism evidence="1 2">
    <name type="scientific">Pseudomonas violetae</name>
    <dbReference type="NCBI Taxonomy" id="2915813"/>
    <lineage>
        <taxon>Bacteria</taxon>
        <taxon>Pseudomonadati</taxon>
        <taxon>Pseudomonadota</taxon>
        <taxon>Gammaproteobacteria</taxon>
        <taxon>Pseudomonadales</taxon>
        <taxon>Pseudomonadaceae</taxon>
        <taxon>Pseudomonas</taxon>
    </lineage>
</organism>
<reference evidence="1 2" key="1">
    <citation type="submission" date="2022-02" db="EMBL/GenBank/DDBJ databases">
        <title>Comparative genomics of the first Antarctic Pseudomonas spp. capable of biotransforming 2,4,6-Trinitrotoluene.</title>
        <authorList>
            <person name="Cabrera M.A."/>
            <person name="Marquez S.L."/>
            <person name="Perez-Donoso J.M."/>
        </authorList>
    </citation>
    <scope>NUCLEOTIDE SEQUENCE [LARGE SCALE GENOMIC DNA]</scope>
    <source>
        <strain evidence="1 2">TNT19</strain>
    </source>
</reference>
<dbReference type="InterPro" id="IPR021831">
    <property type="entry name" value="ParD-like"/>
</dbReference>
<comment type="caution">
    <text evidence="1">The sequence shown here is derived from an EMBL/GenBank/DDBJ whole genome shotgun (WGS) entry which is preliminary data.</text>
</comment>